<sequence length="182" mass="19970">MLNPGWSNLEQAFGWNVAGSQLGVWAMVLRAIVVFTFAIVLLRCSDRRSIGHNASFDVVLGVIFGSVLSRAINGSAPLLPTLAASIAMVALHRFYGTLAFHSHRVSQLVKGRDRLLVKDGKVDYEEMKRAKITLDDLLENMRLHGNVNQLAGVQEARLERSGSISVVFVKRPRATDTQGDGK</sequence>
<dbReference type="GO" id="GO:0005886">
    <property type="term" value="C:plasma membrane"/>
    <property type="evidence" value="ECO:0007669"/>
    <property type="project" value="UniProtKB-SubCell"/>
</dbReference>
<dbReference type="Pfam" id="PF04239">
    <property type="entry name" value="DUF421"/>
    <property type="match status" value="1"/>
</dbReference>
<comment type="similarity">
    <text evidence="2">Belongs to the UPF0702 family.</text>
</comment>
<keyword evidence="6 7" id="KW-0472">Membrane</keyword>
<evidence type="ECO:0000259" key="8">
    <source>
        <dbReference type="Pfam" id="PF04239"/>
    </source>
</evidence>
<evidence type="ECO:0000313" key="10">
    <source>
        <dbReference type="Proteomes" id="UP000825051"/>
    </source>
</evidence>
<evidence type="ECO:0000256" key="3">
    <source>
        <dbReference type="ARBA" id="ARBA00022475"/>
    </source>
</evidence>
<dbReference type="Gene3D" id="3.30.240.20">
    <property type="entry name" value="bsu07140 like domains"/>
    <property type="match status" value="1"/>
</dbReference>
<dbReference type="InterPro" id="IPR023090">
    <property type="entry name" value="UPF0702_alpha/beta_dom_sf"/>
</dbReference>
<evidence type="ECO:0000256" key="7">
    <source>
        <dbReference type="SAM" id="Phobius"/>
    </source>
</evidence>
<dbReference type="AlphaFoldDB" id="A0A8F9TVM1"/>
<dbReference type="Proteomes" id="UP000825051">
    <property type="component" value="Chromosome"/>
</dbReference>
<organism evidence="9 10">
    <name type="scientific">Horticoccus luteus</name>
    <dbReference type="NCBI Taxonomy" id="2862869"/>
    <lineage>
        <taxon>Bacteria</taxon>
        <taxon>Pseudomonadati</taxon>
        <taxon>Verrucomicrobiota</taxon>
        <taxon>Opitutia</taxon>
        <taxon>Opitutales</taxon>
        <taxon>Opitutaceae</taxon>
        <taxon>Horticoccus</taxon>
    </lineage>
</organism>
<evidence type="ECO:0000313" key="9">
    <source>
        <dbReference type="EMBL" id="QYM79905.1"/>
    </source>
</evidence>
<reference evidence="9" key="1">
    <citation type="submission" date="2021-08" db="EMBL/GenBank/DDBJ databases">
        <title>Genome of a novel bacterium of the phylum Verrucomicrobia, Oleiharenicola sp. KSB-15.</title>
        <authorList>
            <person name="Chung J.-H."/>
            <person name="Ahn J.-H."/>
            <person name="Yoon Y."/>
            <person name="Kim D.-Y."/>
            <person name="An S.-H."/>
            <person name="Park I."/>
            <person name="Yeon J."/>
        </authorList>
    </citation>
    <scope>NUCLEOTIDE SEQUENCE</scope>
    <source>
        <strain evidence="9">KSB-15</strain>
    </source>
</reference>
<comment type="subcellular location">
    <subcellularLocation>
        <location evidence="1">Cell membrane</location>
        <topology evidence="1">Multi-pass membrane protein</topology>
    </subcellularLocation>
</comment>
<dbReference type="KEGG" id="ole:K0B96_04615"/>
<dbReference type="PANTHER" id="PTHR34582">
    <property type="entry name" value="UPF0702 TRANSMEMBRANE PROTEIN YCAP"/>
    <property type="match status" value="1"/>
</dbReference>
<dbReference type="RefSeq" id="WP_220164346.1">
    <property type="nucleotide sequence ID" value="NZ_CP080507.1"/>
</dbReference>
<feature type="transmembrane region" description="Helical" evidence="7">
    <location>
        <begin position="22"/>
        <end position="42"/>
    </location>
</feature>
<protein>
    <submittedName>
        <fullName evidence="9">DUF421 domain-containing protein</fullName>
    </submittedName>
</protein>
<keyword evidence="3" id="KW-1003">Cell membrane</keyword>
<feature type="transmembrane region" description="Helical" evidence="7">
    <location>
        <begin position="54"/>
        <end position="72"/>
    </location>
</feature>
<keyword evidence="4 7" id="KW-0812">Transmembrane</keyword>
<feature type="transmembrane region" description="Helical" evidence="7">
    <location>
        <begin position="78"/>
        <end position="95"/>
    </location>
</feature>
<evidence type="ECO:0000256" key="4">
    <source>
        <dbReference type="ARBA" id="ARBA00022692"/>
    </source>
</evidence>
<gene>
    <name evidence="9" type="ORF">K0B96_04615</name>
</gene>
<name>A0A8F9TVM1_9BACT</name>
<evidence type="ECO:0000256" key="6">
    <source>
        <dbReference type="ARBA" id="ARBA00023136"/>
    </source>
</evidence>
<dbReference type="PANTHER" id="PTHR34582:SF6">
    <property type="entry name" value="UPF0702 TRANSMEMBRANE PROTEIN YCAP"/>
    <property type="match status" value="1"/>
</dbReference>
<feature type="domain" description="YetF C-terminal" evidence="8">
    <location>
        <begin position="101"/>
        <end position="168"/>
    </location>
</feature>
<keyword evidence="10" id="KW-1185">Reference proteome</keyword>
<evidence type="ECO:0000256" key="2">
    <source>
        <dbReference type="ARBA" id="ARBA00006448"/>
    </source>
</evidence>
<accession>A0A8F9TVM1</accession>
<evidence type="ECO:0000256" key="5">
    <source>
        <dbReference type="ARBA" id="ARBA00022989"/>
    </source>
</evidence>
<keyword evidence="5 7" id="KW-1133">Transmembrane helix</keyword>
<evidence type="ECO:0000256" key="1">
    <source>
        <dbReference type="ARBA" id="ARBA00004651"/>
    </source>
</evidence>
<dbReference type="InterPro" id="IPR007353">
    <property type="entry name" value="DUF421"/>
</dbReference>
<dbReference type="EMBL" id="CP080507">
    <property type="protein sequence ID" value="QYM79905.1"/>
    <property type="molecule type" value="Genomic_DNA"/>
</dbReference>
<proteinExistence type="inferred from homology"/>